<dbReference type="Gene3D" id="3.90.550.10">
    <property type="entry name" value="Spore Coat Polysaccharide Biosynthesis Protein SpsA, Chain A"/>
    <property type="match status" value="1"/>
</dbReference>
<gene>
    <name evidence="3" type="primary">cugP</name>
    <name evidence="3" type="ORF">SCARR_05009</name>
</gene>
<name>A0A6C2URG1_9BACT</name>
<evidence type="ECO:0000256" key="1">
    <source>
        <dbReference type="SAM" id="Phobius"/>
    </source>
</evidence>
<dbReference type="RefSeq" id="WP_136064832.1">
    <property type="nucleotide sequence ID" value="NZ_CAAHFH010000003.1"/>
</dbReference>
<dbReference type="InterPro" id="IPR050486">
    <property type="entry name" value="Mannose-1P_guanyltransferase"/>
</dbReference>
<keyword evidence="3" id="KW-0548">Nucleotidyltransferase</keyword>
<proteinExistence type="predicted"/>
<reference evidence="3 4" key="1">
    <citation type="submission" date="2019-04" db="EMBL/GenBank/DDBJ databases">
        <authorList>
            <person name="Van Vliet M D."/>
        </authorList>
    </citation>
    <scope>NUCLEOTIDE SEQUENCE [LARGE SCALE GENOMIC DNA]</scope>
    <source>
        <strain evidence="3 4">F21</strain>
    </source>
</reference>
<dbReference type="AlphaFoldDB" id="A0A6C2URG1"/>
<dbReference type="SUPFAM" id="SSF53448">
    <property type="entry name" value="Nucleotide-diphospho-sugar transferases"/>
    <property type="match status" value="1"/>
</dbReference>
<accession>A0A6C2URG1</accession>
<keyword evidence="1" id="KW-0472">Membrane</keyword>
<feature type="domain" description="Nucleotidyl transferase" evidence="2">
    <location>
        <begin position="22"/>
        <end position="82"/>
    </location>
</feature>
<sequence length="465" mass="52944">MNAVFYTADAQSWAESLGDIPWPLLPVANRPLLDYWLEACAEQGIEQVQVILGEDSERVEDFARDGARWGLKISYSFARTSEHPLDYLKSIADRWDEGLLFIGAPFFLRHRKAFTPAGFETLDACLHEHDGQIQFLFGKSGAEVKALLAGEPGSRTGLEQIHIHPFTIDSTAAYFDLNMKMVAGEFPRYVTAGFLDSDHSSIGYNVLTLPSAQLRAPILVGNDCRFAAMTTIGPKAVIGDHVIVDSRSELENCLILQDTYIGQNLEIKNKIVSGNRLVNPEDGTSIEIDDSWLVARNRPDMRTEDLVRYIVLWFLGFGVALAQLVPFCILYPVVRAVRIGKYFDEKFHDPRTGYTALPVFRKLKNRRSVAYSLFRALTLDRFPWLLLALRGRLFVCGQPPMRHPEDDEIIHQLKQYYPAVFSYADYCKESDRLTDSLWYAHIRSLFEDVKILIKSLLYRFFRAGR</sequence>
<dbReference type="Gene3D" id="2.160.10.10">
    <property type="entry name" value="Hexapeptide repeat proteins"/>
    <property type="match status" value="1"/>
</dbReference>
<dbReference type="Proteomes" id="UP000346198">
    <property type="component" value="Unassembled WGS sequence"/>
</dbReference>
<dbReference type="GO" id="GO:0016779">
    <property type="term" value="F:nucleotidyltransferase activity"/>
    <property type="evidence" value="ECO:0007669"/>
    <property type="project" value="UniProtKB-KW"/>
</dbReference>
<organism evidence="3 4">
    <name type="scientific">Pontiella sulfatireligans</name>
    <dbReference type="NCBI Taxonomy" id="2750658"/>
    <lineage>
        <taxon>Bacteria</taxon>
        <taxon>Pseudomonadati</taxon>
        <taxon>Kiritimatiellota</taxon>
        <taxon>Kiritimatiellia</taxon>
        <taxon>Kiritimatiellales</taxon>
        <taxon>Pontiellaceae</taxon>
        <taxon>Pontiella</taxon>
    </lineage>
</organism>
<dbReference type="InterPro" id="IPR029044">
    <property type="entry name" value="Nucleotide-diphossugar_trans"/>
</dbReference>
<evidence type="ECO:0000313" key="4">
    <source>
        <dbReference type="Proteomes" id="UP000346198"/>
    </source>
</evidence>
<evidence type="ECO:0000259" key="2">
    <source>
        <dbReference type="Pfam" id="PF00483"/>
    </source>
</evidence>
<feature type="transmembrane region" description="Helical" evidence="1">
    <location>
        <begin position="310"/>
        <end position="334"/>
    </location>
</feature>
<dbReference type="Pfam" id="PF00483">
    <property type="entry name" value="NTP_transferase"/>
    <property type="match status" value="1"/>
</dbReference>
<dbReference type="EMBL" id="CAAHFH010000003">
    <property type="protein sequence ID" value="VGO22912.1"/>
    <property type="molecule type" value="Genomic_DNA"/>
</dbReference>
<dbReference type="InterPro" id="IPR005835">
    <property type="entry name" value="NTP_transferase_dom"/>
</dbReference>
<keyword evidence="1" id="KW-0812">Transmembrane</keyword>
<keyword evidence="3" id="KW-0808">Transferase</keyword>
<keyword evidence="1" id="KW-1133">Transmembrane helix</keyword>
<evidence type="ECO:0000313" key="3">
    <source>
        <dbReference type="EMBL" id="VGO22912.1"/>
    </source>
</evidence>
<protein>
    <submittedName>
        <fullName evidence="3">UTP--glucose-1-phosphate uridylyltransferase</fullName>
    </submittedName>
</protein>
<keyword evidence="4" id="KW-1185">Reference proteome</keyword>
<dbReference type="PANTHER" id="PTHR22572">
    <property type="entry name" value="SUGAR-1-PHOSPHATE GUANYL TRANSFERASE"/>
    <property type="match status" value="1"/>
</dbReference>